<comment type="cofactor">
    <cofactor evidence="1">
        <name>Mg(2+)</name>
        <dbReference type="ChEBI" id="CHEBI:18420"/>
    </cofactor>
</comment>
<dbReference type="InterPro" id="IPR000086">
    <property type="entry name" value="NUDIX_hydrolase_dom"/>
</dbReference>
<evidence type="ECO:0000256" key="8">
    <source>
        <dbReference type="ARBA" id="ARBA00022842"/>
    </source>
</evidence>
<evidence type="ECO:0000256" key="12">
    <source>
        <dbReference type="ARBA" id="ARBA00038905"/>
    </source>
</evidence>
<dbReference type="SUPFAM" id="SSF55811">
    <property type="entry name" value="Nudix"/>
    <property type="match status" value="1"/>
</dbReference>
<keyword evidence="4" id="KW-0235">DNA replication</keyword>
<evidence type="ECO:0000256" key="9">
    <source>
        <dbReference type="ARBA" id="ARBA00023204"/>
    </source>
</evidence>
<evidence type="ECO:0000256" key="4">
    <source>
        <dbReference type="ARBA" id="ARBA00022705"/>
    </source>
</evidence>
<dbReference type="InterPro" id="IPR047127">
    <property type="entry name" value="MutT-like"/>
</dbReference>
<comment type="similarity">
    <text evidence="2">Belongs to the Nudix hydrolase family.</text>
</comment>
<keyword evidence="8" id="KW-0460">Magnesium</keyword>
<evidence type="ECO:0000313" key="19">
    <source>
        <dbReference type="Proteomes" id="UP000664317"/>
    </source>
</evidence>
<proteinExistence type="inferred from homology"/>
<keyword evidence="9" id="KW-0234">DNA repair</keyword>
<evidence type="ECO:0000256" key="7">
    <source>
        <dbReference type="ARBA" id="ARBA00022801"/>
    </source>
</evidence>
<evidence type="ECO:0000256" key="6">
    <source>
        <dbReference type="ARBA" id="ARBA00022763"/>
    </source>
</evidence>
<reference evidence="18 19" key="1">
    <citation type="submission" date="2021-03" db="EMBL/GenBank/DDBJ databases">
        <title>novel species isolated from a fishpond in China.</title>
        <authorList>
            <person name="Lu H."/>
            <person name="Cai Z."/>
        </authorList>
    </citation>
    <scope>NUCLEOTIDE SEQUENCE [LARGE SCALE GENOMIC DNA]</scope>
    <source>
        <strain evidence="18 19">H41</strain>
    </source>
</reference>
<sequence>MKLIPVTCALIIHDGKVLAAQRSEGMDLPGKWEFPGGKVEEGEDPRDCLARELREELSIEVIVGEALAPSDFSYPTKIIRLLPFLAVWKAGAIRLQEHSQVAWLGRESLFSVDWAEADIPIVHDLHDNWVKLANPTNAQKHG</sequence>
<organism evidence="18 19">
    <name type="scientific">Algoriphagus oliviformis</name>
    <dbReference type="NCBI Taxonomy" id="2811231"/>
    <lineage>
        <taxon>Bacteria</taxon>
        <taxon>Pseudomonadati</taxon>
        <taxon>Bacteroidota</taxon>
        <taxon>Cytophagia</taxon>
        <taxon>Cytophagales</taxon>
        <taxon>Cyclobacteriaceae</taxon>
        <taxon>Algoriphagus</taxon>
    </lineage>
</organism>
<keyword evidence="5" id="KW-0479">Metal-binding</keyword>
<feature type="domain" description="Nudix hydrolase" evidence="17">
    <location>
        <begin position="2"/>
        <end position="127"/>
    </location>
</feature>
<dbReference type="InterPro" id="IPR015797">
    <property type="entry name" value="NUDIX_hydrolase-like_dom_sf"/>
</dbReference>
<dbReference type="EC" id="3.6.1.55" evidence="12"/>
<evidence type="ECO:0000256" key="10">
    <source>
        <dbReference type="ARBA" id="ARBA00035861"/>
    </source>
</evidence>
<gene>
    <name evidence="18" type="ORF">J0A68_11040</name>
</gene>
<keyword evidence="6" id="KW-0227">DNA damage</keyword>
<dbReference type="Proteomes" id="UP000664317">
    <property type="component" value="Unassembled WGS sequence"/>
</dbReference>
<dbReference type="Pfam" id="PF00293">
    <property type="entry name" value="NUDIX"/>
    <property type="match status" value="1"/>
</dbReference>
<dbReference type="RefSeq" id="WP_206578276.1">
    <property type="nucleotide sequence ID" value="NZ_JAFKCT010000004.1"/>
</dbReference>
<evidence type="ECO:0000256" key="2">
    <source>
        <dbReference type="ARBA" id="ARBA00005582"/>
    </source>
</evidence>
<evidence type="ECO:0000256" key="1">
    <source>
        <dbReference type="ARBA" id="ARBA00001946"/>
    </source>
</evidence>
<evidence type="ECO:0000256" key="3">
    <source>
        <dbReference type="ARBA" id="ARBA00022457"/>
    </source>
</evidence>
<keyword evidence="19" id="KW-1185">Reference proteome</keyword>
<evidence type="ECO:0000256" key="11">
    <source>
        <dbReference type="ARBA" id="ARBA00036904"/>
    </source>
</evidence>
<evidence type="ECO:0000259" key="17">
    <source>
        <dbReference type="PROSITE" id="PS51462"/>
    </source>
</evidence>
<dbReference type="CDD" id="cd03425">
    <property type="entry name" value="NUDIX_MutT_NudA_like"/>
    <property type="match status" value="1"/>
</dbReference>
<evidence type="ECO:0000256" key="15">
    <source>
        <dbReference type="ARBA" id="ARBA00041979"/>
    </source>
</evidence>
<evidence type="ECO:0000256" key="13">
    <source>
        <dbReference type="ARBA" id="ARBA00040794"/>
    </source>
</evidence>
<dbReference type="PANTHER" id="PTHR47707">
    <property type="entry name" value="8-OXO-DGTP DIPHOSPHATASE"/>
    <property type="match status" value="1"/>
</dbReference>
<dbReference type="PRINTS" id="PR00502">
    <property type="entry name" value="NUDIXFAMILY"/>
</dbReference>
<comment type="catalytic activity">
    <reaction evidence="11">
        <text>8-oxo-GTP + H2O = 8-oxo-GMP + diphosphate + H(+)</text>
        <dbReference type="Rhea" id="RHEA:67616"/>
        <dbReference type="ChEBI" id="CHEBI:15377"/>
        <dbReference type="ChEBI" id="CHEBI:15378"/>
        <dbReference type="ChEBI" id="CHEBI:33019"/>
        <dbReference type="ChEBI" id="CHEBI:143553"/>
        <dbReference type="ChEBI" id="CHEBI:145694"/>
    </reaction>
</comment>
<keyword evidence="3" id="KW-0515">Mutator protein</keyword>
<accession>A0ABS3C7A0</accession>
<evidence type="ECO:0000256" key="14">
    <source>
        <dbReference type="ARBA" id="ARBA00041592"/>
    </source>
</evidence>
<keyword evidence="7" id="KW-0378">Hydrolase</keyword>
<comment type="catalytic activity">
    <reaction evidence="10">
        <text>8-oxo-dGTP + H2O = 8-oxo-dGMP + diphosphate + H(+)</text>
        <dbReference type="Rhea" id="RHEA:31575"/>
        <dbReference type="ChEBI" id="CHEBI:15377"/>
        <dbReference type="ChEBI" id="CHEBI:15378"/>
        <dbReference type="ChEBI" id="CHEBI:33019"/>
        <dbReference type="ChEBI" id="CHEBI:63224"/>
        <dbReference type="ChEBI" id="CHEBI:77896"/>
        <dbReference type="EC" id="3.6.1.55"/>
    </reaction>
</comment>
<evidence type="ECO:0000256" key="5">
    <source>
        <dbReference type="ARBA" id="ARBA00022723"/>
    </source>
</evidence>
<dbReference type="Gene3D" id="3.90.79.10">
    <property type="entry name" value="Nucleoside Triphosphate Pyrophosphohydrolase"/>
    <property type="match status" value="1"/>
</dbReference>
<dbReference type="EMBL" id="JAFKCT010000004">
    <property type="protein sequence ID" value="MBN7811494.1"/>
    <property type="molecule type" value="Genomic_DNA"/>
</dbReference>
<dbReference type="PANTHER" id="PTHR47707:SF1">
    <property type="entry name" value="NUDIX HYDROLASE FAMILY PROTEIN"/>
    <property type="match status" value="1"/>
</dbReference>
<dbReference type="PROSITE" id="PS51462">
    <property type="entry name" value="NUDIX"/>
    <property type="match status" value="1"/>
</dbReference>
<dbReference type="InterPro" id="IPR020476">
    <property type="entry name" value="Nudix_hydrolase"/>
</dbReference>
<evidence type="ECO:0000256" key="16">
    <source>
        <dbReference type="ARBA" id="ARBA00042798"/>
    </source>
</evidence>
<name>A0ABS3C7A0_9BACT</name>
<evidence type="ECO:0000313" key="18">
    <source>
        <dbReference type="EMBL" id="MBN7811494.1"/>
    </source>
</evidence>
<comment type="caution">
    <text evidence="18">The sequence shown here is derived from an EMBL/GenBank/DDBJ whole genome shotgun (WGS) entry which is preliminary data.</text>
</comment>
<protein>
    <recommendedName>
        <fullName evidence="13">8-oxo-dGTP diphosphatase</fullName>
        <ecNumber evidence="12">3.6.1.55</ecNumber>
    </recommendedName>
    <alternativeName>
        <fullName evidence="16">7,8-dihydro-8-oxoguanine-triphosphatase</fullName>
    </alternativeName>
    <alternativeName>
        <fullName evidence="15">Mutator protein MutT</fullName>
    </alternativeName>
    <alternativeName>
        <fullName evidence="14">dGTP pyrophosphohydrolase</fullName>
    </alternativeName>
</protein>